<accession>A0A0A9E8S6</accession>
<reference evidence="1" key="2">
    <citation type="journal article" date="2015" name="Data Brief">
        <title>Shoot transcriptome of the giant reed, Arundo donax.</title>
        <authorList>
            <person name="Barrero R.A."/>
            <person name="Guerrero F.D."/>
            <person name="Moolhuijzen P."/>
            <person name="Goolsby J.A."/>
            <person name="Tidwell J."/>
            <person name="Bellgard S.E."/>
            <person name="Bellgard M.I."/>
        </authorList>
    </citation>
    <scope>NUCLEOTIDE SEQUENCE</scope>
    <source>
        <tissue evidence="1">Shoot tissue taken approximately 20 cm above the soil surface</tissue>
    </source>
</reference>
<name>A0A0A9E8S6_ARUDO</name>
<proteinExistence type="predicted"/>
<sequence>MMMASLICSTSPPIM</sequence>
<organism evidence="1">
    <name type="scientific">Arundo donax</name>
    <name type="common">Giant reed</name>
    <name type="synonym">Donax arundinaceus</name>
    <dbReference type="NCBI Taxonomy" id="35708"/>
    <lineage>
        <taxon>Eukaryota</taxon>
        <taxon>Viridiplantae</taxon>
        <taxon>Streptophyta</taxon>
        <taxon>Embryophyta</taxon>
        <taxon>Tracheophyta</taxon>
        <taxon>Spermatophyta</taxon>
        <taxon>Magnoliopsida</taxon>
        <taxon>Liliopsida</taxon>
        <taxon>Poales</taxon>
        <taxon>Poaceae</taxon>
        <taxon>PACMAD clade</taxon>
        <taxon>Arundinoideae</taxon>
        <taxon>Arundineae</taxon>
        <taxon>Arundo</taxon>
    </lineage>
</organism>
<protein>
    <submittedName>
        <fullName evidence="1">Uncharacterized protein</fullName>
    </submittedName>
</protein>
<dbReference type="EMBL" id="GBRH01201434">
    <property type="protein sequence ID" value="JAD96461.1"/>
    <property type="molecule type" value="Transcribed_RNA"/>
</dbReference>
<evidence type="ECO:0000313" key="1">
    <source>
        <dbReference type="EMBL" id="JAD96461.1"/>
    </source>
</evidence>
<reference evidence="1" key="1">
    <citation type="submission" date="2014-09" db="EMBL/GenBank/DDBJ databases">
        <authorList>
            <person name="Magalhaes I.L.F."/>
            <person name="Oliveira U."/>
            <person name="Santos F.R."/>
            <person name="Vidigal T.H.D.A."/>
            <person name="Brescovit A.D."/>
            <person name="Santos A.J."/>
        </authorList>
    </citation>
    <scope>NUCLEOTIDE SEQUENCE</scope>
    <source>
        <tissue evidence="1">Shoot tissue taken approximately 20 cm above the soil surface</tissue>
    </source>
</reference>